<dbReference type="SUPFAM" id="SSF69304">
    <property type="entry name" value="Tricorn protease N-terminal domain"/>
    <property type="match status" value="1"/>
</dbReference>
<organism evidence="3 4">
    <name type="scientific">Catenulispora subtropica</name>
    <dbReference type="NCBI Taxonomy" id="450798"/>
    <lineage>
        <taxon>Bacteria</taxon>
        <taxon>Bacillati</taxon>
        <taxon>Actinomycetota</taxon>
        <taxon>Actinomycetes</taxon>
        <taxon>Catenulisporales</taxon>
        <taxon>Catenulisporaceae</taxon>
        <taxon>Catenulispora</taxon>
    </lineage>
</organism>
<evidence type="ECO:0008006" key="5">
    <source>
        <dbReference type="Google" id="ProtNLM"/>
    </source>
</evidence>
<dbReference type="EMBL" id="BAAAQM010000001">
    <property type="protein sequence ID" value="GAA1949538.1"/>
    <property type="molecule type" value="Genomic_DNA"/>
</dbReference>
<evidence type="ECO:0000313" key="4">
    <source>
        <dbReference type="Proteomes" id="UP001499854"/>
    </source>
</evidence>
<keyword evidence="2" id="KW-0732">Signal</keyword>
<evidence type="ECO:0000313" key="3">
    <source>
        <dbReference type="EMBL" id="GAA1949538.1"/>
    </source>
</evidence>
<feature type="chain" id="PRO_5045232631" description="WD40 domain protein beta Propeller" evidence="2">
    <location>
        <begin position="27"/>
        <end position="394"/>
    </location>
</feature>
<keyword evidence="4" id="KW-1185">Reference proteome</keyword>
<dbReference type="Proteomes" id="UP001499854">
    <property type="component" value="Unassembled WGS sequence"/>
</dbReference>
<evidence type="ECO:0000256" key="1">
    <source>
        <dbReference type="SAM" id="MobiDB-lite"/>
    </source>
</evidence>
<reference evidence="3 4" key="1">
    <citation type="journal article" date="2019" name="Int. J. Syst. Evol. Microbiol.">
        <title>The Global Catalogue of Microorganisms (GCM) 10K type strain sequencing project: providing services to taxonomists for standard genome sequencing and annotation.</title>
        <authorList>
            <consortium name="The Broad Institute Genomics Platform"/>
            <consortium name="The Broad Institute Genome Sequencing Center for Infectious Disease"/>
            <person name="Wu L."/>
            <person name="Ma J."/>
        </authorList>
    </citation>
    <scope>NUCLEOTIDE SEQUENCE [LARGE SCALE GENOMIC DNA]</scope>
    <source>
        <strain evidence="3 4">JCM 16013</strain>
    </source>
</reference>
<feature type="region of interest" description="Disordered" evidence="1">
    <location>
        <begin position="29"/>
        <end position="51"/>
    </location>
</feature>
<name>A0ABN2QCD2_9ACTN</name>
<evidence type="ECO:0000256" key="2">
    <source>
        <dbReference type="SAM" id="SignalP"/>
    </source>
</evidence>
<dbReference type="PROSITE" id="PS51257">
    <property type="entry name" value="PROKAR_LIPOPROTEIN"/>
    <property type="match status" value="1"/>
</dbReference>
<accession>A0ABN2QCD2</accession>
<protein>
    <recommendedName>
        <fullName evidence="5">WD40 domain protein beta Propeller</fullName>
    </recommendedName>
</protein>
<proteinExistence type="predicted"/>
<comment type="caution">
    <text evidence="3">The sequence shown here is derived from an EMBL/GenBank/DDBJ whole genome shotgun (WGS) entry which is preliminary data.</text>
</comment>
<feature type="signal peptide" evidence="2">
    <location>
        <begin position="1"/>
        <end position="26"/>
    </location>
</feature>
<gene>
    <name evidence="3" type="ORF">GCM10009838_00750</name>
</gene>
<sequence>MAVLKIGRRPLAAAVGVLMAGTMACGATHSTPHAEADRPSSFSGSTAAPPTVPSGAAARSFCPVANPAALTRAETAGAISHAAGETLVPAAVAPDASSFFALDGAGVRNLKNLVWVRGGKQQTVFTLAAPYAGYGVVGFDGRWLVFMADRSQEITGAWDLYAWDSRGTAKPRVIASDPGTEADSPVEWPRVHGGEATWIQGTADGTQQVHLYDLATGHDHVVHTGHLGASLFAGDLLVWTEAVKPDGPVTLAAVSVATGAPAPLPAPLAQAQTTPATVASDGTTWAWTSADYRTLYAWRAGSPAAVTVRTADDGDAMDSLGVSGDLLTWTSSKATFAANLKTGSFTQVTKEFGSALTNGNAVAVYYPLGDLKSPDLTYDGYVVKTSDISELPRC</sequence>
<dbReference type="RefSeq" id="WP_344654831.1">
    <property type="nucleotide sequence ID" value="NZ_BAAAQM010000001.1"/>
</dbReference>